<evidence type="ECO:0000256" key="4">
    <source>
        <dbReference type="PROSITE-ProRule" id="PRU00723"/>
    </source>
</evidence>
<gene>
    <name evidence="7" type="ORF">scyTo_0020081</name>
</gene>
<evidence type="ECO:0000313" key="8">
    <source>
        <dbReference type="Proteomes" id="UP000288216"/>
    </source>
</evidence>
<proteinExistence type="predicted"/>
<dbReference type="InterPro" id="IPR036855">
    <property type="entry name" value="Znf_CCCH_sf"/>
</dbReference>
<feature type="region of interest" description="Disordered" evidence="5">
    <location>
        <begin position="100"/>
        <end position="122"/>
    </location>
</feature>
<evidence type="ECO:0000256" key="2">
    <source>
        <dbReference type="ARBA" id="ARBA00022771"/>
    </source>
</evidence>
<dbReference type="Gene3D" id="4.10.1000.10">
    <property type="entry name" value="Zinc finger, CCCH-type"/>
    <property type="match status" value="1"/>
</dbReference>
<name>A0A401PYN9_SCYTO</name>
<dbReference type="AlphaFoldDB" id="A0A401PYN9"/>
<keyword evidence="1 4" id="KW-0479">Metal-binding</keyword>
<evidence type="ECO:0000256" key="3">
    <source>
        <dbReference type="ARBA" id="ARBA00022833"/>
    </source>
</evidence>
<protein>
    <recommendedName>
        <fullName evidence="6">C3H1-type domain-containing protein</fullName>
    </recommendedName>
</protein>
<feature type="zinc finger region" description="C3H1-type" evidence="4">
    <location>
        <begin position="80"/>
        <end position="102"/>
    </location>
</feature>
<dbReference type="SMART" id="SM00356">
    <property type="entry name" value="ZnF_C3H1"/>
    <property type="match status" value="1"/>
</dbReference>
<feature type="region of interest" description="Disordered" evidence="5">
    <location>
        <begin position="1"/>
        <end position="41"/>
    </location>
</feature>
<dbReference type="STRING" id="75743.A0A401PYN9"/>
<dbReference type="PROSITE" id="PS50103">
    <property type="entry name" value="ZF_C3H1"/>
    <property type="match status" value="1"/>
</dbReference>
<reference evidence="7 8" key="1">
    <citation type="journal article" date="2018" name="Nat. Ecol. Evol.">
        <title>Shark genomes provide insights into elasmobranch evolution and the origin of vertebrates.</title>
        <authorList>
            <person name="Hara Y"/>
            <person name="Yamaguchi K"/>
            <person name="Onimaru K"/>
            <person name="Kadota M"/>
            <person name="Koyanagi M"/>
            <person name="Keeley SD"/>
            <person name="Tatsumi K"/>
            <person name="Tanaka K"/>
            <person name="Motone F"/>
            <person name="Kageyama Y"/>
            <person name="Nozu R"/>
            <person name="Adachi N"/>
            <person name="Nishimura O"/>
            <person name="Nakagawa R"/>
            <person name="Tanegashima C"/>
            <person name="Kiyatake I"/>
            <person name="Matsumoto R"/>
            <person name="Murakumo K"/>
            <person name="Nishida K"/>
            <person name="Terakita A"/>
            <person name="Kuratani S"/>
            <person name="Sato K"/>
            <person name="Hyodo S Kuraku.S."/>
        </authorList>
    </citation>
    <scope>NUCLEOTIDE SEQUENCE [LARGE SCALE GENOMIC DNA]</scope>
</reference>
<evidence type="ECO:0000313" key="7">
    <source>
        <dbReference type="EMBL" id="GCB78228.1"/>
    </source>
</evidence>
<keyword evidence="3 4" id="KW-0862">Zinc</keyword>
<keyword evidence="2 4" id="KW-0863">Zinc-finger</keyword>
<dbReference type="GO" id="GO:0008270">
    <property type="term" value="F:zinc ion binding"/>
    <property type="evidence" value="ECO:0007669"/>
    <property type="project" value="UniProtKB-KW"/>
</dbReference>
<dbReference type="Proteomes" id="UP000288216">
    <property type="component" value="Unassembled WGS sequence"/>
</dbReference>
<dbReference type="InterPro" id="IPR000571">
    <property type="entry name" value="Znf_CCCH"/>
</dbReference>
<dbReference type="Pfam" id="PF23466">
    <property type="entry name" value="WWE_4"/>
    <property type="match status" value="1"/>
</dbReference>
<accession>A0A401PYN9</accession>
<keyword evidence="8" id="KW-1185">Reference proteome</keyword>
<dbReference type="SUPFAM" id="SSF90229">
    <property type="entry name" value="CCCH zinc finger"/>
    <property type="match status" value="1"/>
</dbReference>
<feature type="domain" description="C3H1-type" evidence="6">
    <location>
        <begin position="80"/>
        <end position="102"/>
    </location>
</feature>
<dbReference type="InterPro" id="IPR041367">
    <property type="entry name" value="Znf-CCCH_4"/>
</dbReference>
<feature type="compositionally biased region" description="Acidic residues" evidence="5">
    <location>
        <begin position="8"/>
        <end position="17"/>
    </location>
</feature>
<comment type="caution">
    <text evidence="7">The sequence shown here is derived from an EMBL/GenBank/DDBJ whole genome shotgun (WGS) entry which is preliminary data.</text>
</comment>
<sequence>MASRLEPGDEEGSESDDSIYSADGDDNHEGASGSDTASFAEGQFNEGRFKKNRAARTGLIPCKYYNERKCMNKNCTYQHVCKYYFSGNCRYGNSCRLSHSTHSDSESSDEATPQRKKRQSAGEQYQWQIKDRKGWNDIDCDHVIEAQYSMPETKGIKLYNSAYGMISIDFNKMQVHGKDLQVQRKTFANSSKDEWFWYYRCEHKWKQFSAK</sequence>
<evidence type="ECO:0000256" key="1">
    <source>
        <dbReference type="ARBA" id="ARBA00022723"/>
    </source>
</evidence>
<dbReference type="Pfam" id="PF18044">
    <property type="entry name" value="zf-CCCH_4"/>
    <property type="match status" value="1"/>
</dbReference>
<dbReference type="EMBL" id="BFAA01015704">
    <property type="protein sequence ID" value="GCB78228.1"/>
    <property type="molecule type" value="Genomic_DNA"/>
</dbReference>
<dbReference type="OrthoDB" id="20729at2759"/>
<evidence type="ECO:0000259" key="6">
    <source>
        <dbReference type="PROSITE" id="PS50103"/>
    </source>
</evidence>
<evidence type="ECO:0000256" key="5">
    <source>
        <dbReference type="SAM" id="MobiDB-lite"/>
    </source>
</evidence>
<organism evidence="7 8">
    <name type="scientific">Scyliorhinus torazame</name>
    <name type="common">Cloudy catshark</name>
    <name type="synonym">Catulus torazame</name>
    <dbReference type="NCBI Taxonomy" id="75743"/>
    <lineage>
        <taxon>Eukaryota</taxon>
        <taxon>Metazoa</taxon>
        <taxon>Chordata</taxon>
        <taxon>Craniata</taxon>
        <taxon>Vertebrata</taxon>
        <taxon>Chondrichthyes</taxon>
        <taxon>Elasmobranchii</taxon>
        <taxon>Galeomorphii</taxon>
        <taxon>Galeoidea</taxon>
        <taxon>Carcharhiniformes</taxon>
        <taxon>Scyliorhinidae</taxon>
        <taxon>Scyliorhinus</taxon>
    </lineage>
</organism>
<feature type="non-terminal residue" evidence="7">
    <location>
        <position position="211"/>
    </location>
</feature>